<protein>
    <submittedName>
        <fullName evidence="2">Uncharacterized protein</fullName>
    </submittedName>
</protein>
<accession>A0ABV9KMR4</accession>
<dbReference type="Proteomes" id="UP001595973">
    <property type="component" value="Unassembled WGS sequence"/>
</dbReference>
<reference evidence="3" key="1">
    <citation type="journal article" date="2019" name="Int. J. Syst. Evol. Microbiol.">
        <title>The Global Catalogue of Microorganisms (GCM) 10K type strain sequencing project: providing services to taxonomists for standard genome sequencing and annotation.</title>
        <authorList>
            <consortium name="The Broad Institute Genomics Platform"/>
            <consortium name="The Broad Institute Genome Sequencing Center for Infectious Disease"/>
            <person name="Wu L."/>
            <person name="Ma J."/>
        </authorList>
    </citation>
    <scope>NUCLEOTIDE SEQUENCE [LARGE SCALE GENOMIC DNA]</scope>
    <source>
        <strain evidence="3">CGMCC 4.7283</strain>
    </source>
</reference>
<keyword evidence="3" id="KW-1185">Reference proteome</keyword>
<gene>
    <name evidence="2" type="ORF">ACFO5X_22000</name>
</gene>
<evidence type="ECO:0000313" key="3">
    <source>
        <dbReference type="Proteomes" id="UP001595973"/>
    </source>
</evidence>
<name>A0ABV9KMR4_9RHOB</name>
<comment type="caution">
    <text evidence="2">The sequence shown here is derived from an EMBL/GenBank/DDBJ whole genome shotgun (WGS) entry which is preliminary data.</text>
</comment>
<sequence length="337" mass="36225">MTALTKYQRLEAAGLWRPARDAQRREVVVSLGDATLTISDFHNQALAHWSLAAIERENPGDLPAIFHPDGDPDETLELAEGETEMIAALERLRLAVDRARPRPGRLRLVGTLAVSALVIGLLVFWLPGAMRRHALDVVPMVKRMEIGEALLARLERVAGRACRTTASAPALARLARRTGVRQIVVLPAGVRSSLNLPGSIVLLNKALVEDFEDPAVAAGYVLAERSRATLNDPLGDLLAAGGLPATFRLLTTGEVSRDMLDSYAEQVLAAPRPAIPDDTLLTAFAEAEVPSRPYAMALDITGESVIGLIEADPMAGQSPPPVLKDRDWVQVQNVCGG</sequence>
<feature type="transmembrane region" description="Helical" evidence="1">
    <location>
        <begin position="108"/>
        <end position="126"/>
    </location>
</feature>
<dbReference type="EMBL" id="JBHSGI010000033">
    <property type="protein sequence ID" value="MFC4671240.1"/>
    <property type="molecule type" value="Genomic_DNA"/>
</dbReference>
<evidence type="ECO:0000256" key="1">
    <source>
        <dbReference type="SAM" id="Phobius"/>
    </source>
</evidence>
<evidence type="ECO:0000313" key="2">
    <source>
        <dbReference type="EMBL" id="MFC4671240.1"/>
    </source>
</evidence>
<keyword evidence="1" id="KW-1133">Transmembrane helix</keyword>
<keyword evidence="1" id="KW-0472">Membrane</keyword>
<proteinExistence type="predicted"/>
<dbReference type="RefSeq" id="WP_380721512.1">
    <property type="nucleotide sequence ID" value="NZ_JBHSGI010000033.1"/>
</dbReference>
<organism evidence="2 3">
    <name type="scientific">Seohaeicola nanhaiensis</name>
    <dbReference type="NCBI Taxonomy" id="1387282"/>
    <lineage>
        <taxon>Bacteria</taxon>
        <taxon>Pseudomonadati</taxon>
        <taxon>Pseudomonadota</taxon>
        <taxon>Alphaproteobacteria</taxon>
        <taxon>Rhodobacterales</taxon>
        <taxon>Roseobacteraceae</taxon>
        <taxon>Seohaeicola</taxon>
    </lineage>
</organism>
<keyword evidence="1" id="KW-0812">Transmembrane</keyword>